<dbReference type="Pfam" id="PF22552">
    <property type="entry name" value="TY-Chap3"/>
    <property type="match status" value="1"/>
</dbReference>
<sequence length="175" mass="19222">MVGLFWIAAAIWLIMSAIVPACADDLQKFVRMHHCPIAERLEIIHRVSRAGDMNRFIAVNLPGFNQSYVQCLFLDDDGQLVCEAASGYYAHGEDEPRTRFLPAASIAALSDLGFATDHSEGNYYLMVTAVERQDFAEVAELLLSALYSGYGVRPWIAVEIVAPLAPEVSQCTPVG</sequence>
<evidence type="ECO:0000313" key="2">
    <source>
        <dbReference type="EMBL" id="SFK40335.1"/>
    </source>
</evidence>
<accession>A0A1I3Z8D1</accession>
<dbReference type="AlphaFoldDB" id="A0A1I3Z8D1"/>
<keyword evidence="3" id="KW-1185">Reference proteome</keyword>
<evidence type="ECO:0000313" key="3">
    <source>
        <dbReference type="Proteomes" id="UP000323300"/>
    </source>
</evidence>
<dbReference type="Proteomes" id="UP000323300">
    <property type="component" value="Unassembled WGS sequence"/>
</dbReference>
<evidence type="ECO:0000259" key="1">
    <source>
        <dbReference type="Pfam" id="PF22552"/>
    </source>
</evidence>
<proteinExistence type="predicted"/>
<dbReference type="EMBL" id="FOSL01000006">
    <property type="protein sequence ID" value="SFK40335.1"/>
    <property type="molecule type" value="Genomic_DNA"/>
</dbReference>
<organism evidence="2 3">
    <name type="scientific">Neomesorhizobium albiziae</name>
    <dbReference type="NCBI Taxonomy" id="335020"/>
    <lineage>
        <taxon>Bacteria</taxon>
        <taxon>Pseudomonadati</taxon>
        <taxon>Pseudomonadota</taxon>
        <taxon>Alphaproteobacteria</taxon>
        <taxon>Hyphomicrobiales</taxon>
        <taxon>Phyllobacteriaceae</taxon>
        <taxon>Neomesorhizobium</taxon>
    </lineage>
</organism>
<protein>
    <recommendedName>
        <fullName evidence="1">TY-Chap N-terminal domain-containing protein</fullName>
    </recommendedName>
</protein>
<reference evidence="2 3" key="1">
    <citation type="submission" date="2016-10" db="EMBL/GenBank/DDBJ databases">
        <authorList>
            <person name="Varghese N."/>
            <person name="Submissions S."/>
        </authorList>
    </citation>
    <scope>NUCLEOTIDE SEQUENCE [LARGE SCALE GENOMIC DNA]</scope>
    <source>
        <strain evidence="2 3">DSM 21822</strain>
    </source>
</reference>
<dbReference type="InterPro" id="IPR054344">
    <property type="entry name" value="TY-Chap_N"/>
</dbReference>
<gene>
    <name evidence="2" type="ORF">SAMN04488498_10613</name>
</gene>
<feature type="domain" description="TY-Chap N-terminal" evidence="1">
    <location>
        <begin position="62"/>
        <end position="153"/>
    </location>
</feature>
<name>A0A1I3Z8D1_9HYPH</name>